<organism evidence="15">
    <name type="scientific">Red panda feces-associated gemycircularvirus</name>
    <dbReference type="NCBI Taxonomy" id="2864013"/>
    <lineage>
        <taxon>Viruses</taxon>
        <taxon>Monodnaviria</taxon>
        <taxon>Shotokuvirae</taxon>
        <taxon>Cressdnaviricota</taxon>
        <taxon>Repensiviricetes</taxon>
        <taxon>Geplafuvirales</taxon>
        <taxon>Genomoviridae</taxon>
        <taxon>Gemycircularvirus</taxon>
    </lineage>
</organism>
<keyword evidence="3" id="KW-1048">Host nucleus</keyword>
<evidence type="ECO:0000256" key="6">
    <source>
        <dbReference type="ARBA" id="ARBA00022705"/>
    </source>
</evidence>
<keyword evidence="10" id="KW-0255">Endonuclease</keyword>
<evidence type="ECO:0000256" key="2">
    <source>
        <dbReference type="ARBA" id="ARBA00014531"/>
    </source>
</evidence>
<evidence type="ECO:0000259" key="14">
    <source>
        <dbReference type="PROSITE" id="PS52020"/>
    </source>
</evidence>
<dbReference type="EMBL" id="MZ556177">
    <property type="protein sequence ID" value="UBJ26169.1"/>
    <property type="molecule type" value="Genomic_DNA"/>
</dbReference>
<dbReference type="SUPFAM" id="SSF52540">
    <property type="entry name" value="P-loop containing nucleoside triphosphate hydrolases"/>
    <property type="match status" value="1"/>
</dbReference>
<dbReference type="GO" id="GO:0046872">
    <property type="term" value="F:metal ion binding"/>
    <property type="evidence" value="ECO:0007669"/>
    <property type="project" value="UniProtKB-KW"/>
</dbReference>
<protein>
    <recommendedName>
        <fullName evidence="2">Replication-associated protein</fullName>
    </recommendedName>
</protein>
<dbReference type="GO" id="GO:0005198">
    <property type="term" value="F:structural molecule activity"/>
    <property type="evidence" value="ECO:0007669"/>
    <property type="project" value="InterPro"/>
</dbReference>
<dbReference type="GO" id="GO:0000166">
    <property type="term" value="F:nucleotide binding"/>
    <property type="evidence" value="ECO:0007669"/>
    <property type="project" value="UniProtKB-KW"/>
</dbReference>
<evidence type="ECO:0000313" key="15">
    <source>
        <dbReference type="EMBL" id="UBJ26169.1"/>
    </source>
</evidence>
<dbReference type="Pfam" id="PF00799">
    <property type="entry name" value="Gemini_AL1"/>
    <property type="match status" value="1"/>
</dbReference>
<accession>A0A8K1HH03</accession>
<dbReference type="InterPro" id="IPR022692">
    <property type="entry name" value="Gemini_AL1_REP_central"/>
</dbReference>
<keyword evidence="8" id="KW-0479">Metal-binding</keyword>
<sequence length="321" mass="36686">MPFRLQARYVLLTYAQCGELDPHQVVCLLSSLGAECIIGRENHRDEGIHLHAFVDFGRKYRTSDERTFDVDGCHPNIAPSRRTPEKMYDYAIKDGDVVAGGLERPVRSGVPEEGDIWRQICDAADRDEFWQLVRELAPRALLTSFTSLRAYADWHYRAIRAPYSTPEGVTFDLSGIEELSQWVRNNLSGDNVGRPRSLLLWGETRLGKTLWARSLGNHLYFGGLFNMSEVDDALDEAKFAVFDDMQGEFEFFHGYKFWLGAQADFNITDKYKGKKMISWGRPSIWLSNNDPTTLKGLDYDWLIGNCDVIHLQESIISRASM</sequence>
<evidence type="ECO:0000256" key="11">
    <source>
        <dbReference type="ARBA" id="ARBA00022801"/>
    </source>
</evidence>
<keyword evidence="6" id="KW-0235">DNA replication</keyword>
<dbReference type="Pfam" id="PF08283">
    <property type="entry name" value="Gemini_AL1_M"/>
    <property type="match status" value="1"/>
</dbReference>
<keyword evidence="12" id="KW-0190">Covalent protein-DNA linkage</keyword>
<evidence type="ECO:0000256" key="8">
    <source>
        <dbReference type="ARBA" id="ARBA00022723"/>
    </source>
</evidence>
<keyword evidence="9" id="KW-0547">Nucleotide-binding</keyword>
<dbReference type="GO" id="GO:0016779">
    <property type="term" value="F:nucleotidyltransferase activity"/>
    <property type="evidence" value="ECO:0007669"/>
    <property type="project" value="UniProtKB-KW"/>
</dbReference>
<keyword evidence="5" id="KW-0548">Nucleotidyltransferase</keyword>
<dbReference type="InterPro" id="IPR027417">
    <property type="entry name" value="P-loop_NTPase"/>
</dbReference>
<dbReference type="PRINTS" id="PR00228">
    <property type="entry name" value="GEMCOATCLVL1"/>
</dbReference>
<keyword evidence="4" id="KW-0808">Transferase</keyword>
<proteinExistence type="predicted"/>
<dbReference type="GO" id="GO:0016888">
    <property type="term" value="F:DNA endonuclease activity, producing 5'-phosphomonoesters"/>
    <property type="evidence" value="ECO:0007669"/>
    <property type="project" value="InterPro"/>
</dbReference>
<dbReference type="Gene3D" id="3.40.1310.20">
    <property type="match status" value="1"/>
</dbReference>
<evidence type="ECO:0000256" key="10">
    <source>
        <dbReference type="ARBA" id="ARBA00022759"/>
    </source>
</evidence>
<dbReference type="GO" id="GO:0003677">
    <property type="term" value="F:DNA binding"/>
    <property type="evidence" value="ECO:0007669"/>
    <property type="project" value="UniProtKB-KW"/>
</dbReference>
<evidence type="ECO:0000256" key="9">
    <source>
        <dbReference type="ARBA" id="ARBA00022741"/>
    </source>
</evidence>
<evidence type="ECO:0000256" key="7">
    <source>
        <dbReference type="ARBA" id="ARBA00022722"/>
    </source>
</evidence>
<dbReference type="SUPFAM" id="SSF55464">
    <property type="entry name" value="Origin of replication-binding domain, RBD-like"/>
    <property type="match status" value="1"/>
</dbReference>
<evidence type="ECO:0000256" key="5">
    <source>
        <dbReference type="ARBA" id="ARBA00022695"/>
    </source>
</evidence>
<evidence type="ECO:0000256" key="12">
    <source>
        <dbReference type="ARBA" id="ARBA00023124"/>
    </source>
</evidence>
<reference evidence="15" key="1">
    <citation type="submission" date="2021-07" db="EMBL/GenBank/DDBJ databases">
        <title>Communication and adaptive evolution of viruses within giant pandas and their associated organisms in a local ecological environment.</title>
        <authorList>
            <person name="Zhao M."/>
            <person name="Liu S."/>
            <person name="Zhang W."/>
        </authorList>
    </citation>
    <scope>NUCLEOTIDE SEQUENCE</scope>
    <source>
        <strain evidence="15">Rpf284geno05-12</strain>
    </source>
</reference>
<dbReference type="GO" id="GO:0042025">
    <property type="term" value="C:host cell nucleus"/>
    <property type="evidence" value="ECO:0007669"/>
    <property type="project" value="UniProtKB-SubCell"/>
</dbReference>
<evidence type="ECO:0000256" key="4">
    <source>
        <dbReference type="ARBA" id="ARBA00022679"/>
    </source>
</evidence>
<feature type="domain" description="CRESS-DNA virus Rep endonuclease" evidence="14">
    <location>
        <begin position="4"/>
        <end position="111"/>
    </location>
</feature>
<dbReference type="InterPro" id="IPR001301">
    <property type="entry name" value="Gemini_AL1_CLV"/>
</dbReference>
<keyword evidence="7" id="KW-0540">Nuclease</keyword>
<evidence type="ECO:0000256" key="3">
    <source>
        <dbReference type="ARBA" id="ARBA00022562"/>
    </source>
</evidence>
<keyword evidence="11" id="KW-0378">Hydrolase</keyword>
<evidence type="ECO:0000256" key="13">
    <source>
        <dbReference type="ARBA" id="ARBA00023125"/>
    </source>
</evidence>
<dbReference type="InterPro" id="IPR049912">
    <property type="entry name" value="CRESS_DNA_REP"/>
</dbReference>
<dbReference type="GO" id="GO:0006260">
    <property type="term" value="P:DNA replication"/>
    <property type="evidence" value="ECO:0007669"/>
    <property type="project" value="UniProtKB-KW"/>
</dbReference>
<name>A0A8K1HH03_9VIRU</name>
<comment type="subcellular location">
    <subcellularLocation>
        <location evidence="1">Host nucleus</location>
    </subcellularLocation>
</comment>
<dbReference type="PROSITE" id="PS52020">
    <property type="entry name" value="CRESS_DNA_REP"/>
    <property type="match status" value="1"/>
</dbReference>
<keyword evidence="13" id="KW-0238">DNA-binding</keyword>
<dbReference type="Gene3D" id="3.40.50.300">
    <property type="entry name" value="P-loop containing nucleotide triphosphate hydrolases"/>
    <property type="match status" value="1"/>
</dbReference>
<evidence type="ECO:0000256" key="1">
    <source>
        <dbReference type="ARBA" id="ARBA00004147"/>
    </source>
</evidence>